<keyword evidence="6" id="KW-1185">Reference proteome</keyword>
<evidence type="ECO:0000259" key="4">
    <source>
        <dbReference type="Pfam" id="PF13439"/>
    </source>
</evidence>
<organism evidence="5 6">
    <name type="scientific">[Pantoea] beijingensis</name>
    <dbReference type="NCBI Taxonomy" id="1324864"/>
    <lineage>
        <taxon>Bacteria</taxon>
        <taxon>Pseudomonadati</taxon>
        <taxon>Pseudomonadota</taxon>
        <taxon>Gammaproteobacteria</taxon>
        <taxon>Enterobacterales</taxon>
        <taxon>Erwiniaceae</taxon>
        <taxon>Erwinia</taxon>
    </lineage>
</organism>
<dbReference type="InterPro" id="IPR001296">
    <property type="entry name" value="Glyco_trans_1"/>
</dbReference>
<accession>A0A443IAD8</accession>
<dbReference type="Gene3D" id="3.40.50.2000">
    <property type="entry name" value="Glycogen Phosphorylase B"/>
    <property type="match status" value="2"/>
</dbReference>
<keyword evidence="1" id="KW-0328">Glycosyltransferase</keyword>
<comment type="caution">
    <text evidence="5">The sequence shown here is derived from an EMBL/GenBank/DDBJ whole genome shotgun (WGS) entry which is preliminary data.</text>
</comment>
<dbReference type="InterPro" id="IPR028098">
    <property type="entry name" value="Glyco_trans_4-like_N"/>
</dbReference>
<dbReference type="CDD" id="cd03801">
    <property type="entry name" value="GT4_PimA-like"/>
    <property type="match status" value="1"/>
</dbReference>
<dbReference type="AlphaFoldDB" id="A0A443IAD8"/>
<evidence type="ECO:0000313" key="5">
    <source>
        <dbReference type="EMBL" id="RWR01181.1"/>
    </source>
</evidence>
<feature type="domain" description="Glycosyltransferase subfamily 4-like N-terminal" evidence="4">
    <location>
        <begin position="29"/>
        <end position="194"/>
    </location>
</feature>
<dbReference type="PANTHER" id="PTHR12526:SF510">
    <property type="entry name" value="D-INOSITOL 3-PHOSPHATE GLYCOSYLTRANSFERASE"/>
    <property type="match status" value="1"/>
</dbReference>
<dbReference type="Pfam" id="PF00534">
    <property type="entry name" value="Glycos_transf_1"/>
    <property type="match status" value="1"/>
</dbReference>
<name>A0A443IAD8_9GAMM</name>
<dbReference type="EMBL" id="JMEE01000039">
    <property type="protein sequence ID" value="RWR01181.1"/>
    <property type="molecule type" value="Genomic_DNA"/>
</dbReference>
<protein>
    <recommendedName>
        <fullName evidence="7">Glycosyl transferase family 1 domain-containing protein</fullName>
    </recommendedName>
</protein>
<dbReference type="Proteomes" id="UP000288794">
    <property type="component" value="Unassembled WGS sequence"/>
</dbReference>
<dbReference type="PANTHER" id="PTHR12526">
    <property type="entry name" value="GLYCOSYLTRANSFERASE"/>
    <property type="match status" value="1"/>
</dbReference>
<reference evidence="5 6" key="1">
    <citation type="submission" date="2014-04" db="EMBL/GenBank/DDBJ databases">
        <title>Draft genome sequence of Pantoea beijingensis strain LMG 27579, an emerging pathogen to Pleurotus eryngii with potential industrial application.</title>
        <authorList>
            <person name="Xu F."/>
            <person name="Liu Y."/>
            <person name="Wang S."/>
            <person name="Yin Y."/>
            <person name="Ma Y."/>
            <person name="Zhao S."/>
            <person name="Rong C."/>
        </authorList>
    </citation>
    <scope>NUCLEOTIDE SEQUENCE [LARGE SCALE GENOMIC DNA]</scope>
    <source>
        <strain evidence="5 6">LMG 27579</strain>
    </source>
</reference>
<dbReference type="GO" id="GO:1901135">
    <property type="term" value="P:carbohydrate derivative metabolic process"/>
    <property type="evidence" value="ECO:0007669"/>
    <property type="project" value="UniProtKB-ARBA"/>
</dbReference>
<dbReference type="Pfam" id="PF13439">
    <property type="entry name" value="Glyco_transf_4"/>
    <property type="match status" value="1"/>
</dbReference>
<evidence type="ECO:0008006" key="7">
    <source>
        <dbReference type="Google" id="ProtNLM"/>
    </source>
</evidence>
<feature type="domain" description="Glycosyl transferase family 1" evidence="3">
    <location>
        <begin position="240"/>
        <end position="334"/>
    </location>
</feature>
<sequence length="372" mass="42441">MSNSNFVVCLPTFFSPQDKRSTGGTISNFSLIKELAGIGNVEVISPIVSPELIHNENNRVKVITSPGLEGDSLSKKVKKKIWLRKQIHSRAAYDTHSIFISTNGTASFVNSAAPRRSIILTRAFEDFLDYEVNGENFKEKVRKKILSFIVGERVKKCYTNADRVITNSKFMRGEISRYFEVDENKIMVLYPPVDFPDAEYRPLPKNRKLRIGMINPKKIKGEDIFIGLAKEFKEIDFVYFSKEDRKYGISNIMYQGWGSEPKKLFQSFDVLIAPSLWDEPFGRVAVEGIRSGIPVLVSNHGGIPETVTDDFVVDSDTVVAWKEKVKWLQDNPEAVAASWDLSNRHTEKFISHRHNEKLKEYFRSYLLEGGNI</sequence>
<keyword evidence="2" id="KW-0808">Transferase</keyword>
<gene>
    <name evidence="5" type="ORF">ED28_14770</name>
</gene>
<evidence type="ECO:0000256" key="1">
    <source>
        <dbReference type="ARBA" id="ARBA00022676"/>
    </source>
</evidence>
<evidence type="ECO:0000259" key="3">
    <source>
        <dbReference type="Pfam" id="PF00534"/>
    </source>
</evidence>
<dbReference type="RefSeq" id="WP_128178812.1">
    <property type="nucleotide sequence ID" value="NZ_CP071409.1"/>
</dbReference>
<evidence type="ECO:0000313" key="6">
    <source>
        <dbReference type="Proteomes" id="UP000288794"/>
    </source>
</evidence>
<proteinExistence type="predicted"/>
<dbReference type="GO" id="GO:0016757">
    <property type="term" value="F:glycosyltransferase activity"/>
    <property type="evidence" value="ECO:0007669"/>
    <property type="project" value="UniProtKB-KW"/>
</dbReference>
<dbReference type="SUPFAM" id="SSF53756">
    <property type="entry name" value="UDP-Glycosyltransferase/glycogen phosphorylase"/>
    <property type="match status" value="1"/>
</dbReference>
<evidence type="ECO:0000256" key="2">
    <source>
        <dbReference type="ARBA" id="ARBA00022679"/>
    </source>
</evidence>